<reference evidence="1" key="1">
    <citation type="submission" date="2022-11" db="EMBL/GenBank/DDBJ databases">
        <title>Genome Sequence of Boeremia exigua.</title>
        <authorList>
            <person name="Buettner E."/>
        </authorList>
    </citation>
    <scope>NUCLEOTIDE SEQUENCE</scope>
    <source>
        <strain evidence="1">CU02</strain>
    </source>
</reference>
<organism evidence="1 2">
    <name type="scientific">Boeremia exigua</name>
    <dbReference type="NCBI Taxonomy" id="749465"/>
    <lineage>
        <taxon>Eukaryota</taxon>
        <taxon>Fungi</taxon>
        <taxon>Dikarya</taxon>
        <taxon>Ascomycota</taxon>
        <taxon>Pezizomycotina</taxon>
        <taxon>Dothideomycetes</taxon>
        <taxon>Pleosporomycetidae</taxon>
        <taxon>Pleosporales</taxon>
        <taxon>Pleosporineae</taxon>
        <taxon>Didymellaceae</taxon>
        <taxon>Boeremia</taxon>
    </lineage>
</organism>
<evidence type="ECO:0000313" key="1">
    <source>
        <dbReference type="EMBL" id="KAJ8114013.1"/>
    </source>
</evidence>
<keyword evidence="2" id="KW-1185">Reference proteome</keyword>
<gene>
    <name evidence="1" type="ORF">OPT61_g4002</name>
</gene>
<dbReference type="Proteomes" id="UP001153331">
    <property type="component" value="Unassembled WGS sequence"/>
</dbReference>
<protein>
    <submittedName>
        <fullName evidence="1">Uncharacterized protein</fullName>
    </submittedName>
</protein>
<evidence type="ECO:0000313" key="2">
    <source>
        <dbReference type="Proteomes" id="UP001153331"/>
    </source>
</evidence>
<accession>A0ACC2IFW2</accession>
<dbReference type="EMBL" id="JAPHNI010000218">
    <property type="protein sequence ID" value="KAJ8114013.1"/>
    <property type="molecule type" value="Genomic_DNA"/>
</dbReference>
<sequence>MPTSPRQSPTELGGAAVQWLGSRRGRILLFSVVALTFILGLAGVRHSEAITERYHALSEHQWRPYLPSPPKATKTPFKAPSNTTLRLENGDIDHLPPKLEKSTPNFHLLMSSETDSDAFCKTTLSAMLLNYPPPTAVSIGQTFASPGRRERQILHGIREYLHNERLVRDEDLLLFVDGQDTWFQLPSDVIIKQYEAVVEDANARLLRTYGLDENKRQKFNQTIVFGAEKVCVKDMAACSFVPESILPGDMYGTNEGTAGEEHLPAKYLDSKVIMGPAKDMKPFFDAALKKFEQDISEKQTMQSVLATMFGEQQLRRDAALTESRSTTSKLQGWAGKAADEYVAAERRLEAAHATIRADMQFEYSIGLDYTHTLYQPLLHTLSDEIAPLKHDNSTDLADRRHPGTITPHLSLPPTLLSSELPFWTPDLKLHSPSPEANKAAYIEKLSFHADLDQLPDRLTPWTDVPLVQNTYAGAIPALVLRAPESAPASDPSKISSAQILFEDLWFAPHKRALLRHHFRTPQSPDGYHNSLVGGDRFWDQRGGRGGVWTTQQVWLPWGEVDGACGTAAQMKKIFDDGKGVWMHELESNNELQRVREEELYQIALEDKKQKELEREKAKVEAAAKASKEDREREEEKKEKERLEEAERQKEGKMHAAKLKAIVKANKIKADAKAKQKQKEGIAETRPGELGSPPVRRSKRWNA</sequence>
<proteinExistence type="predicted"/>
<name>A0ACC2IFW2_9PLEO</name>
<comment type="caution">
    <text evidence="1">The sequence shown here is derived from an EMBL/GenBank/DDBJ whole genome shotgun (WGS) entry which is preliminary data.</text>
</comment>